<dbReference type="InterPro" id="IPR023210">
    <property type="entry name" value="NADP_OxRdtase_dom"/>
</dbReference>
<dbReference type="GO" id="GO:0016491">
    <property type="term" value="F:oxidoreductase activity"/>
    <property type="evidence" value="ECO:0007669"/>
    <property type="project" value="InterPro"/>
</dbReference>
<reference evidence="2 3" key="1">
    <citation type="submission" date="2019-07" db="EMBL/GenBank/DDBJ databases">
        <title>Whole genome shotgun sequence of Reyranella soli NBRC 108950.</title>
        <authorList>
            <person name="Hosoyama A."/>
            <person name="Uohara A."/>
            <person name="Ohji S."/>
            <person name="Ichikawa N."/>
        </authorList>
    </citation>
    <scope>NUCLEOTIDE SEQUENCE [LARGE SCALE GENOMIC DNA]</scope>
    <source>
        <strain evidence="2 3">NBRC 108950</strain>
    </source>
</reference>
<dbReference type="GO" id="GO:0005829">
    <property type="term" value="C:cytosol"/>
    <property type="evidence" value="ECO:0007669"/>
    <property type="project" value="TreeGrafter"/>
</dbReference>
<gene>
    <name evidence="2" type="ORF">RSO01_87670</name>
</gene>
<organism evidence="2 3">
    <name type="scientific">Reyranella soli</name>
    <dbReference type="NCBI Taxonomy" id="1230389"/>
    <lineage>
        <taxon>Bacteria</taxon>
        <taxon>Pseudomonadati</taxon>
        <taxon>Pseudomonadota</taxon>
        <taxon>Alphaproteobacteria</taxon>
        <taxon>Hyphomicrobiales</taxon>
        <taxon>Reyranellaceae</taxon>
        <taxon>Reyranella</taxon>
    </lineage>
</organism>
<sequence length="327" mass="34506">MKQHSFGRLWPVSTLTLGGGGLGMLWGATTFDECVATVHDAVTAGITLLDLAPRYGDGKAEQVVGEAFGGKLPAGLHVTSKCNLGNLAPDQVEGTLRQSIETSLKRLRLQRLDLFFLHSNIVPDQAFIARAAAGAAERMTPYATFVDRVRPAFERFVSEGLIGAWGITGIGEPDTLIKVLGEQPAPAAVQCIANLLDSPGGLKFFDGPAKPRAVIAAARAAGVGIMGIRAVQAGALTAAIDRELPADHAELRDYARAAPFRAICEELNENPAVVAHRYALALDIDTLVLGVKNRRELAECVAAAEAGPLPADLVRRIDQAVVRPGPA</sequence>
<dbReference type="PANTHER" id="PTHR42686:SF1">
    <property type="entry name" value="GH17980P-RELATED"/>
    <property type="match status" value="1"/>
</dbReference>
<protein>
    <recommendedName>
        <fullName evidence="1">NADP-dependent oxidoreductase domain-containing protein</fullName>
    </recommendedName>
</protein>
<dbReference type="SUPFAM" id="SSF51430">
    <property type="entry name" value="NAD(P)-linked oxidoreductase"/>
    <property type="match status" value="1"/>
</dbReference>
<name>A0A512NRM7_9HYPH</name>
<dbReference type="InterPro" id="IPR036812">
    <property type="entry name" value="NAD(P)_OxRdtase_dom_sf"/>
</dbReference>
<evidence type="ECO:0000313" key="2">
    <source>
        <dbReference type="EMBL" id="GEP61601.1"/>
    </source>
</evidence>
<dbReference type="PANTHER" id="PTHR42686">
    <property type="entry name" value="GH17980P-RELATED"/>
    <property type="match status" value="1"/>
</dbReference>
<feature type="domain" description="NADP-dependent oxidoreductase" evidence="1">
    <location>
        <begin position="15"/>
        <end position="320"/>
    </location>
</feature>
<dbReference type="InterPro" id="IPR020471">
    <property type="entry name" value="AKR"/>
</dbReference>
<evidence type="ECO:0000313" key="3">
    <source>
        <dbReference type="Proteomes" id="UP000321058"/>
    </source>
</evidence>
<accession>A0A512NRM7</accession>
<proteinExistence type="predicted"/>
<dbReference type="AlphaFoldDB" id="A0A512NRM7"/>
<dbReference type="Gene3D" id="3.20.20.100">
    <property type="entry name" value="NADP-dependent oxidoreductase domain"/>
    <property type="match status" value="1"/>
</dbReference>
<evidence type="ECO:0000259" key="1">
    <source>
        <dbReference type="Pfam" id="PF00248"/>
    </source>
</evidence>
<dbReference type="OrthoDB" id="9773828at2"/>
<dbReference type="RefSeq" id="WP_147156884.1">
    <property type="nucleotide sequence ID" value="NZ_BKAJ01000237.1"/>
</dbReference>
<comment type="caution">
    <text evidence="2">The sequence shown here is derived from an EMBL/GenBank/DDBJ whole genome shotgun (WGS) entry which is preliminary data.</text>
</comment>
<dbReference type="EMBL" id="BKAJ01000237">
    <property type="protein sequence ID" value="GEP61601.1"/>
    <property type="molecule type" value="Genomic_DNA"/>
</dbReference>
<dbReference type="Pfam" id="PF00248">
    <property type="entry name" value="Aldo_ket_red"/>
    <property type="match status" value="1"/>
</dbReference>
<dbReference type="Proteomes" id="UP000321058">
    <property type="component" value="Unassembled WGS sequence"/>
</dbReference>
<keyword evidence="3" id="KW-1185">Reference proteome</keyword>